<feature type="domain" description="Zinc finger CHC2-type" evidence="10">
    <location>
        <begin position="33"/>
        <end position="87"/>
    </location>
</feature>
<evidence type="ECO:0000256" key="2">
    <source>
        <dbReference type="ARBA" id="ARBA00022515"/>
    </source>
</evidence>
<dbReference type="InterPro" id="IPR034151">
    <property type="entry name" value="TOPRIM_DnaG_bac"/>
</dbReference>
<dbReference type="Proteomes" id="UP000325055">
    <property type="component" value="Unassembled WGS sequence"/>
</dbReference>
<evidence type="ECO:0000256" key="1">
    <source>
        <dbReference type="ARBA" id="ARBA00022478"/>
    </source>
</evidence>
<evidence type="ECO:0000259" key="10">
    <source>
        <dbReference type="SMART" id="SM00400"/>
    </source>
</evidence>
<comment type="caution">
    <text evidence="12">The sequence shown here is derived from an EMBL/GenBank/DDBJ whole genome shotgun (WGS) entry which is preliminary data.</text>
</comment>
<dbReference type="InterPro" id="IPR006171">
    <property type="entry name" value="TOPRIM_dom"/>
</dbReference>
<keyword evidence="6" id="KW-0479">Metal-binding</keyword>
<feature type="domain" description="Toprim" evidence="11">
    <location>
        <begin position="262"/>
        <end position="340"/>
    </location>
</feature>
<dbReference type="InterPro" id="IPR037068">
    <property type="entry name" value="DNA_primase_core_N_sf"/>
</dbReference>
<evidence type="ECO:0000313" key="13">
    <source>
        <dbReference type="Proteomes" id="UP000325055"/>
    </source>
</evidence>
<dbReference type="InterPro" id="IPR036977">
    <property type="entry name" value="DNA_primase_Znf_CHC2"/>
</dbReference>
<evidence type="ECO:0000256" key="3">
    <source>
        <dbReference type="ARBA" id="ARBA00022679"/>
    </source>
</evidence>
<dbReference type="GO" id="GO:0003899">
    <property type="term" value="F:DNA-directed RNA polymerase activity"/>
    <property type="evidence" value="ECO:0007669"/>
    <property type="project" value="InterPro"/>
</dbReference>
<dbReference type="EMBL" id="VVYW01000022">
    <property type="protein sequence ID" value="KAA5404480.1"/>
    <property type="molecule type" value="Genomic_DNA"/>
</dbReference>
<keyword evidence="9" id="KW-0804">Transcription</keyword>
<evidence type="ECO:0000256" key="4">
    <source>
        <dbReference type="ARBA" id="ARBA00022695"/>
    </source>
</evidence>
<name>A0A5M6A6F6_9BACE</name>
<dbReference type="GO" id="GO:0003677">
    <property type="term" value="F:DNA binding"/>
    <property type="evidence" value="ECO:0007669"/>
    <property type="project" value="InterPro"/>
</dbReference>
<dbReference type="SMART" id="SM00400">
    <property type="entry name" value="ZnF_CHCC"/>
    <property type="match status" value="1"/>
</dbReference>
<keyword evidence="8" id="KW-0862">Zinc</keyword>
<dbReference type="SUPFAM" id="SSF56731">
    <property type="entry name" value="DNA primase core"/>
    <property type="match status" value="1"/>
</dbReference>
<dbReference type="PANTHER" id="PTHR30313:SF2">
    <property type="entry name" value="DNA PRIMASE"/>
    <property type="match status" value="1"/>
</dbReference>
<evidence type="ECO:0000256" key="6">
    <source>
        <dbReference type="ARBA" id="ARBA00022723"/>
    </source>
</evidence>
<keyword evidence="2" id="KW-0639">Primosome</keyword>
<keyword evidence="5" id="KW-0235">DNA replication</keyword>
<evidence type="ECO:0000256" key="5">
    <source>
        <dbReference type="ARBA" id="ARBA00022705"/>
    </source>
</evidence>
<dbReference type="GO" id="GO:0005737">
    <property type="term" value="C:cytoplasm"/>
    <property type="evidence" value="ECO:0007669"/>
    <property type="project" value="TreeGrafter"/>
</dbReference>
<dbReference type="CDD" id="cd03364">
    <property type="entry name" value="TOPRIM_DnaG_primases"/>
    <property type="match status" value="1"/>
</dbReference>
<sequence length="1092" mass="125353">MISENTLAKVRDLPIQRILEPYVKFKREGGHTLKGLCPFHSERTPSFTVNLSKNLYHCFGCNRGGDGITFIMEKENLNFLDAVRFIAKQHNITIEYTKDEEATEEEKTEQKRKESLLAALDILQNFFVNNLRLAGSDETRHAQEYAYGRWPEEFCSEAGIGYTPKDGKAFIDFCRQKGIQEDLLFELGMFKRAEDNGVYPMFRERIMIPVRNRWGRIIAYTARYIGTNPKAPKYINSATSLIYTKGETLFGIDRAFRLRNPENIIIVEGAPDVLRMQSIGLENTVASLGTAWNENQLELLKRHTDSLCFIPDSDVSEDGLPGAGFKAAMENGALAIRKGFHVTVRELPLGSRELTEEELQKRYEGQAIPPEAAREIPMKNDADSYIQDEATYRNLREKHFIVWNAEKLFQAADSLAGQQKVVAQTADLLRYVKDQMVYDQCIEQLGQVYGKARLWKDAVTQARNQARRNSRQSTMDKQLEEADALRQLGLFVRNNCYYALGDNEEDPTRISNFILTPLFHIHDENNGIRLFRLTNSYRQSGIIELKESELCSLTNFQQKVGSLGNYVWLGKIDKLNRVKEFLYARTDTAERIRKLGWNDSEQFFAFGNGIYQHQAFHEVDEMGIIRGDNRKAYYIPATSKIYENNPEIYQFERLMIHRKNNGVLLRSFIEKLTEVFGENARIAFCYLVATLFRDVVYKRTRHFPILNLFGEKGTGKTTLATSLEAFFLHDVEPPNMGVASVPAMNDRVSQAVNTLVVFDEYKNDLDIRKIAFLKGLWGGGGQTKKNTLTDGMASQTIVTTGVVICGQEKPTQDMALYTRVLFLSYTKTSFSYQEKQRYEELQAMCNLGLTHLTLEILQHRELFEKNFPHMFTITKGELATRMESETIHDRIFGNWIIPLATFRTLESVIDFPFSYSQMLETTIKGIRHQNELAQESSEVADFWNMLQGWQSVGKCMEKVHFNIRYLTKFRPINLKEDIEFKEGHPILYLNMAAISSLFSSRNSTQNITANRSSWSTILSYLKSHPAFLGTKQDRFYILLPSGNPDCVTVVKDGKVIQSPKVNRPKALCFDYLQLKEMFGLDLETEVITEDVE</sequence>
<dbReference type="Pfam" id="PF08275">
    <property type="entry name" value="DNAG_N"/>
    <property type="match status" value="1"/>
</dbReference>
<dbReference type="GO" id="GO:0006269">
    <property type="term" value="P:DNA replication, synthesis of primer"/>
    <property type="evidence" value="ECO:0007669"/>
    <property type="project" value="UniProtKB-KW"/>
</dbReference>
<dbReference type="Gene3D" id="3.90.580.10">
    <property type="entry name" value="Zinc finger, CHC2-type domain"/>
    <property type="match status" value="1"/>
</dbReference>
<keyword evidence="7" id="KW-0863">Zinc-finger</keyword>
<dbReference type="Pfam" id="PF01807">
    <property type="entry name" value="Zn_ribbon_DnaG"/>
    <property type="match status" value="1"/>
</dbReference>
<dbReference type="InterPro" id="IPR027417">
    <property type="entry name" value="P-loop_NTPase"/>
</dbReference>
<dbReference type="SMART" id="SM00493">
    <property type="entry name" value="TOPRIM"/>
    <property type="match status" value="1"/>
</dbReference>
<reference evidence="12 13" key="1">
    <citation type="journal article" date="2019" name="Nat. Med.">
        <title>A library of human gut bacterial isolates paired with longitudinal multiomics data enables mechanistic microbiome research.</title>
        <authorList>
            <person name="Poyet M."/>
            <person name="Groussin M."/>
            <person name="Gibbons S.M."/>
            <person name="Avila-Pacheco J."/>
            <person name="Jiang X."/>
            <person name="Kearney S.M."/>
            <person name="Perrotta A.R."/>
            <person name="Berdy B."/>
            <person name="Zhao S."/>
            <person name="Lieberman T.D."/>
            <person name="Swanson P.K."/>
            <person name="Smith M."/>
            <person name="Roesemann S."/>
            <person name="Alexander J.E."/>
            <person name="Rich S.A."/>
            <person name="Livny J."/>
            <person name="Vlamakis H."/>
            <person name="Clish C."/>
            <person name="Bullock K."/>
            <person name="Deik A."/>
            <person name="Scott J."/>
            <person name="Pierce K.A."/>
            <person name="Xavier R.J."/>
            <person name="Alm E.J."/>
        </authorList>
    </citation>
    <scope>NUCLEOTIDE SEQUENCE [LARGE SCALE GENOMIC DNA]</scope>
    <source>
        <strain evidence="12 13">BIOML-A7</strain>
    </source>
</reference>
<dbReference type="PANTHER" id="PTHR30313">
    <property type="entry name" value="DNA PRIMASE"/>
    <property type="match status" value="1"/>
</dbReference>
<evidence type="ECO:0000259" key="11">
    <source>
        <dbReference type="SMART" id="SM00493"/>
    </source>
</evidence>
<keyword evidence="3" id="KW-0808">Transferase</keyword>
<evidence type="ECO:0000256" key="9">
    <source>
        <dbReference type="ARBA" id="ARBA00023163"/>
    </source>
</evidence>
<dbReference type="GO" id="GO:0008270">
    <property type="term" value="F:zinc ion binding"/>
    <property type="evidence" value="ECO:0007669"/>
    <property type="project" value="UniProtKB-KW"/>
</dbReference>
<protein>
    <submittedName>
        <fullName evidence="12">Toprim domain-containing protein</fullName>
    </submittedName>
</protein>
<dbReference type="GO" id="GO:0000428">
    <property type="term" value="C:DNA-directed RNA polymerase complex"/>
    <property type="evidence" value="ECO:0007669"/>
    <property type="project" value="UniProtKB-KW"/>
</dbReference>
<dbReference type="RefSeq" id="WP_149950383.1">
    <property type="nucleotide sequence ID" value="NZ_RCXI01000023.1"/>
</dbReference>
<evidence type="ECO:0000256" key="8">
    <source>
        <dbReference type="ARBA" id="ARBA00022833"/>
    </source>
</evidence>
<dbReference type="Gene3D" id="3.40.1360.10">
    <property type="match status" value="1"/>
</dbReference>
<keyword evidence="4" id="KW-0548">Nucleotidyltransferase</keyword>
<gene>
    <name evidence="12" type="ORF">F2Y86_21315</name>
</gene>
<dbReference type="GO" id="GO:1990077">
    <property type="term" value="C:primosome complex"/>
    <property type="evidence" value="ECO:0007669"/>
    <property type="project" value="UniProtKB-KW"/>
</dbReference>
<dbReference type="AlphaFoldDB" id="A0A5M6A6F6"/>
<evidence type="ECO:0000256" key="7">
    <source>
        <dbReference type="ARBA" id="ARBA00022771"/>
    </source>
</evidence>
<dbReference type="Pfam" id="PF13155">
    <property type="entry name" value="Toprim_2"/>
    <property type="match status" value="1"/>
</dbReference>
<keyword evidence="1" id="KW-0240">DNA-directed RNA polymerase</keyword>
<dbReference type="InterPro" id="IPR013264">
    <property type="entry name" value="DNAG_N"/>
</dbReference>
<dbReference type="SUPFAM" id="SSF57783">
    <property type="entry name" value="Zinc beta-ribbon"/>
    <property type="match status" value="1"/>
</dbReference>
<dbReference type="InterPro" id="IPR002694">
    <property type="entry name" value="Znf_CHC2"/>
</dbReference>
<organism evidence="12 13">
    <name type="scientific">Bacteroides cellulosilyticus</name>
    <dbReference type="NCBI Taxonomy" id="246787"/>
    <lineage>
        <taxon>Bacteria</taxon>
        <taxon>Pseudomonadati</taxon>
        <taxon>Bacteroidota</taxon>
        <taxon>Bacteroidia</taxon>
        <taxon>Bacteroidales</taxon>
        <taxon>Bacteroidaceae</taxon>
        <taxon>Bacteroides</taxon>
    </lineage>
</organism>
<dbReference type="InterPro" id="IPR050219">
    <property type="entry name" value="DnaG_primase"/>
</dbReference>
<evidence type="ECO:0000313" key="12">
    <source>
        <dbReference type="EMBL" id="KAA5404480.1"/>
    </source>
</evidence>
<dbReference type="SUPFAM" id="SSF52540">
    <property type="entry name" value="P-loop containing nucleoside triphosphate hydrolases"/>
    <property type="match status" value="1"/>
</dbReference>
<dbReference type="Gene3D" id="3.90.980.10">
    <property type="entry name" value="DNA primase, catalytic core, N-terminal domain"/>
    <property type="match status" value="1"/>
</dbReference>
<proteinExistence type="predicted"/>
<accession>A0A5M6A6F6</accession>